<dbReference type="eggNOG" id="ENOG50331TX">
    <property type="taxonomic scope" value="Bacteria"/>
</dbReference>
<dbReference type="Pfam" id="PF13644">
    <property type="entry name" value="DKNYY"/>
    <property type="match status" value="2"/>
</dbReference>
<name>G5GCY0_9BACT</name>
<dbReference type="AlphaFoldDB" id="G5GCY0"/>
<evidence type="ECO:0000256" key="1">
    <source>
        <dbReference type="SAM" id="SignalP"/>
    </source>
</evidence>
<dbReference type="EMBL" id="ACZK01000024">
    <property type="protein sequence ID" value="EHG22424.1"/>
    <property type="molecule type" value="Genomic_DNA"/>
</dbReference>
<proteinExistence type="predicted"/>
<keyword evidence="1" id="KW-0732">Signal</keyword>
<dbReference type="Proteomes" id="UP000015993">
    <property type="component" value="Unassembled WGS sequence"/>
</dbReference>
<dbReference type="OrthoDB" id="2652472at2"/>
<evidence type="ECO:0008006" key="4">
    <source>
        <dbReference type="Google" id="ProtNLM"/>
    </source>
</evidence>
<organism evidence="2 3">
    <name type="scientific">Alloprevotella rava F0323</name>
    <dbReference type="NCBI Taxonomy" id="679199"/>
    <lineage>
        <taxon>Bacteria</taxon>
        <taxon>Pseudomonadati</taxon>
        <taxon>Bacteroidota</taxon>
        <taxon>Bacteroidia</taxon>
        <taxon>Bacteroidales</taxon>
        <taxon>Prevotellaceae</taxon>
        <taxon>Alloprevotella</taxon>
    </lineage>
</organism>
<accession>G5GCY0</accession>
<evidence type="ECO:0000313" key="3">
    <source>
        <dbReference type="Proteomes" id="UP000015993"/>
    </source>
</evidence>
<protein>
    <recommendedName>
        <fullName evidence="4">DKNYY domain-containing protein</fullName>
    </recommendedName>
</protein>
<feature type="chain" id="PRO_5003477136" description="DKNYY domain-containing protein" evidence="1">
    <location>
        <begin position="22"/>
        <end position="224"/>
    </location>
</feature>
<keyword evidence="3" id="KW-1185">Reference proteome</keyword>
<dbReference type="InterPro" id="IPR027375">
    <property type="entry name" value="DKNYY"/>
</dbReference>
<reference evidence="2 3" key="1">
    <citation type="submission" date="2011-08" db="EMBL/GenBank/DDBJ databases">
        <title>The Genome Sequence of Prevotella sp. oral taxon 302 str. F0323.</title>
        <authorList>
            <consortium name="The Broad Institute Genome Sequencing Platform"/>
            <person name="Earl A."/>
            <person name="Ward D."/>
            <person name="Feldgarden M."/>
            <person name="Gevers D."/>
            <person name="Izard J."/>
            <person name="Blanton J.M."/>
            <person name="Baranova O.V."/>
            <person name="Tanner A.C."/>
            <person name="Dewhirst F.E."/>
            <person name="Young S.K."/>
            <person name="Zeng Q."/>
            <person name="Gargeya S."/>
            <person name="Fitzgerald M."/>
            <person name="Haas B."/>
            <person name="Abouelleil A."/>
            <person name="Alvarado L."/>
            <person name="Arachchi H.M."/>
            <person name="Berlin A."/>
            <person name="Brown A."/>
            <person name="Chapman S.B."/>
            <person name="Chen Z."/>
            <person name="Dunbar C."/>
            <person name="Freedman E."/>
            <person name="Gearin G."/>
            <person name="Gellesch M."/>
            <person name="Goldberg J."/>
            <person name="Griggs A."/>
            <person name="Gujja S."/>
            <person name="Heiman D."/>
            <person name="Howarth C."/>
            <person name="Larson L."/>
            <person name="Lui A."/>
            <person name="MacDonald P.J.P."/>
            <person name="Montmayeur A."/>
            <person name="Murphy C."/>
            <person name="Neiman D."/>
            <person name="Pearson M."/>
            <person name="Priest M."/>
            <person name="Roberts A."/>
            <person name="Saif S."/>
            <person name="Shea T."/>
            <person name="Shenoy N."/>
            <person name="Sisk P."/>
            <person name="Stolte C."/>
            <person name="Sykes S."/>
            <person name="Wortman J."/>
            <person name="Nusbaum C."/>
            <person name="Birren B."/>
        </authorList>
    </citation>
    <scope>NUCLEOTIDE SEQUENCE [LARGE SCALE GENOMIC DNA]</scope>
    <source>
        <strain evidence="2 3">F0323</strain>
    </source>
</reference>
<comment type="caution">
    <text evidence="2">The sequence shown here is derived from an EMBL/GenBank/DDBJ whole genome shotgun (WGS) entry which is preliminary data.</text>
</comment>
<dbReference type="STRING" id="679199.HMPREF9332_01434"/>
<evidence type="ECO:0000313" key="2">
    <source>
        <dbReference type="EMBL" id="EHG22424.1"/>
    </source>
</evidence>
<sequence>MMMKKILMCFCTLLLASVVLMESQAQVFDREYTITRDYVYFRGQPLRDANPRYFQNLGHGYGKDNRHVFLFGQILEYVDPSTFRLVTQRRPYGPDPAQDLVDDDIDEDTYNVYYGGNFTQGGYVQMNNTVLYHGRKLEGASAQSFRYLGKGYAKDDWNVYFEGKKIKGASTMNFSLVGGFYATDNWAVYYRGRKVEGASTMNFTYHGGGYAEDSWNTYFQGQKL</sequence>
<feature type="signal peptide" evidence="1">
    <location>
        <begin position="1"/>
        <end position="21"/>
    </location>
</feature>
<gene>
    <name evidence="2" type="ORF">HMPREF9332_01434</name>
</gene>
<dbReference type="HOGENOM" id="CLU_051340_1_0_10"/>